<dbReference type="GO" id="GO:0016491">
    <property type="term" value="F:oxidoreductase activity"/>
    <property type="evidence" value="ECO:0007669"/>
    <property type="project" value="UniProtKB-KW"/>
</dbReference>
<dbReference type="PANTHER" id="PTHR11695:SF294">
    <property type="entry name" value="RETICULON-4-INTERACTING PROTEIN 1, MITOCHONDRIAL"/>
    <property type="match status" value="1"/>
</dbReference>
<dbReference type="Gene3D" id="3.40.50.720">
    <property type="entry name" value="NAD(P)-binding Rossmann-like Domain"/>
    <property type="match status" value="1"/>
</dbReference>
<keyword evidence="4" id="KW-1185">Reference proteome</keyword>
<feature type="domain" description="Enoyl reductase (ER)" evidence="2">
    <location>
        <begin position="10"/>
        <end position="305"/>
    </location>
</feature>
<dbReference type="InterPro" id="IPR050700">
    <property type="entry name" value="YIM1/Zinc_Alcohol_DH_Fams"/>
</dbReference>
<evidence type="ECO:0000259" key="2">
    <source>
        <dbReference type="SMART" id="SM00829"/>
    </source>
</evidence>
<dbReference type="Pfam" id="PF08240">
    <property type="entry name" value="ADH_N"/>
    <property type="match status" value="1"/>
</dbReference>
<dbReference type="InterPro" id="IPR036291">
    <property type="entry name" value="NAD(P)-bd_dom_sf"/>
</dbReference>
<dbReference type="InterPro" id="IPR002364">
    <property type="entry name" value="Quin_OxRdtase/zeta-crystal_CS"/>
</dbReference>
<organism evidence="3 4">
    <name type="scientific">Undibacterium jejuense</name>
    <dbReference type="NCBI Taxonomy" id="1344949"/>
    <lineage>
        <taxon>Bacteria</taxon>
        <taxon>Pseudomonadati</taxon>
        <taxon>Pseudomonadota</taxon>
        <taxon>Betaproteobacteria</taxon>
        <taxon>Burkholderiales</taxon>
        <taxon>Oxalobacteraceae</taxon>
        <taxon>Undibacterium</taxon>
    </lineage>
</organism>
<dbReference type="RefSeq" id="WP_186913182.1">
    <property type="nucleotide sequence ID" value="NZ_JACOFV010000013.1"/>
</dbReference>
<gene>
    <name evidence="3" type="ORF">H8K32_14120</name>
</gene>
<keyword evidence="1" id="KW-0560">Oxidoreductase</keyword>
<dbReference type="InterPro" id="IPR011032">
    <property type="entry name" value="GroES-like_sf"/>
</dbReference>
<dbReference type="Pfam" id="PF13602">
    <property type="entry name" value="ADH_zinc_N_2"/>
    <property type="match status" value="1"/>
</dbReference>
<dbReference type="InterPro" id="IPR020843">
    <property type="entry name" value="ER"/>
</dbReference>
<dbReference type="SUPFAM" id="SSF51735">
    <property type="entry name" value="NAD(P)-binding Rossmann-fold domains"/>
    <property type="match status" value="1"/>
</dbReference>
<dbReference type="CDD" id="cd05289">
    <property type="entry name" value="MDR_like_2"/>
    <property type="match status" value="1"/>
</dbReference>
<evidence type="ECO:0000313" key="4">
    <source>
        <dbReference type="Proteomes" id="UP000634011"/>
    </source>
</evidence>
<dbReference type="EMBL" id="JACOFV010000013">
    <property type="protein sequence ID" value="MBC3863239.1"/>
    <property type="molecule type" value="Genomic_DNA"/>
</dbReference>
<proteinExistence type="predicted"/>
<protein>
    <submittedName>
        <fullName evidence="3">NADP-dependent oxidoreductase</fullName>
    </submittedName>
</protein>
<dbReference type="Gene3D" id="3.90.180.10">
    <property type="entry name" value="Medium-chain alcohol dehydrogenases, catalytic domain"/>
    <property type="match status" value="1"/>
</dbReference>
<sequence>MKAAIVKAYGSELEITDIAQPVLLDDSLMIEVHATSVNPVDNLIRAGYLQSMLPLPLPYVVGNDVSGIVTAVGKDVTTFKVGDAVFARPQSMQSGTFAEYVVIKAVDVAHKPANLSHEQAASLPLVALTAWQALVTKANLQGGQKVLIHAGSGGVGSIAIQLAKHLGATVAATTSTDNLALVRELGADIVIDYKHEKFEDIVHDYDVVFDTLGGNTREKSYAVLKKGGTLISIIAPPDTSGIAEQFGVKSEVFFMWASGEQLAQIGKLAEQAVIKPLIDKTFPLSQAQEALNYSQSGRAKGKIVVTIK</sequence>
<evidence type="ECO:0000313" key="3">
    <source>
        <dbReference type="EMBL" id="MBC3863239.1"/>
    </source>
</evidence>
<accession>A0A923HLT0</accession>
<reference evidence="3" key="1">
    <citation type="submission" date="2020-08" db="EMBL/GenBank/DDBJ databases">
        <title>Novel species isolated from subtropical streams in China.</title>
        <authorList>
            <person name="Lu H."/>
        </authorList>
    </citation>
    <scope>NUCLEOTIDE SEQUENCE</scope>
    <source>
        <strain evidence="3">KACC 12607</strain>
    </source>
</reference>
<name>A0A923HLT0_9BURK</name>
<comment type="caution">
    <text evidence="3">The sequence shown here is derived from an EMBL/GenBank/DDBJ whole genome shotgun (WGS) entry which is preliminary data.</text>
</comment>
<dbReference type="SMART" id="SM00829">
    <property type="entry name" value="PKS_ER"/>
    <property type="match status" value="1"/>
</dbReference>
<evidence type="ECO:0000256" key="1">
    <source>
        <dbReference type="ARBA" id="ARBA00023002"/>
    </source>
</evidence>
<dbReference type="InterPro" id="IPR013154">
    <property type="entry name" value="ADH-like_N"/>
</dbReference>
<dbReference type="AlphaFoldDB" id="A0A923HLT0"/>
<dbReference type="PANTHER" id="PTHR11695">
    <property type="entry name" value="ALCOHOL DEHYDROGENASE RELATED"/>
    <property type="match status" value="1"/>
</dbReference>
<dbReference type="SUPFAM" id="SSF50129">
    <property type="entry name" value="GroES-like"/>
    <property type="match status" value="1"/>
</dbReference>
<dbReference type="GO" id="GO:0008270">
    <property type="term" value="F:zinc ion binding"/>
    <property type="evidence" value="ECO:0007669"/>
    <property type="project" value="InterPro"/>
</dbReference>
<dbReference type="Proteomes" id="UP000634011">
    <property type="component" value="Unassembled WGS sequence"/>
</dbReference>
<dbReference type="PROSITE" id="PS01162">
    <property type="entry name" value="QOR_ZETA_CRYSTAL"/>
    <property type="match status" value="1"/>
</dbReference>